<protein>
    <submittedName>
        <fullName evidence="1">Rsm7p</fullName>
    </submittedName>
</protein>
<dbReference type="AlphaFoldDB" id="H0GX51"/>
<comment type="caution">
    <text evidence="1">The sequence shown here is derived from an EMBL/GenBank/DDBJ whole genome shotgun (WGS) entry which is preliminary data.</text>
</comment>
<name>H0GX51_SACCK</name>
<dbReference type="EMBL" id="AGVY01000280">
    <property type="protein sequence ID" value="EHN01618.1"/>
    <property type="molecule type" value="Genomic_DNA"/>
</dbReference>
<evidence type="ECO:0000313" key="1">
    <source>
        <dbReference type="EMBL" id="EHN01618.1"/>
    </source>
</evidence>
<dbReference type="Proteomes" id="UP000009009">
    <property type="component" value="Unassembled WGS sequence"/>
</dbReference>
<evidence type="ECO:0000313" key="2">
    <source>
        <dbReference type="Proteomes" id="UP000009009"/>
    </source>
</evidence>
<reference evidence="1 2" key="1">
    <citation type="journal article" date="2012" name="FEMS Yeast Res.">
        <title>The genome sequence of the wine yeast VIN7 reveals an allotriploid hybrid genome with Saccharomyces cerevisiae and Saccharomyces kudriavzevii origins.</title>
        <authorList>
            <person name="Borneman A.R."/>
            <person name="Desany B.A."/>
            <person name="Riches D."/>
            <person name="Affourtit J.P."/>
            <person name="Forgan A.H."/>
            <person name="Pretorius I.S."/>
            <person name="Egholm M."/>
            <person name="Chambers P.J."/>
        </authorList>
    </citation>
    <scope>NUCLEOTIDE SEQUENCE [LARGE SCALE GENOMIC DNA]</scope>
    <source>
        <strain evidence="1 2">VIN7</strain>
    </source>
</reference>
<gene>
    <name evidence="1" type="ORF">VIN7_8131</name>
</gene>
<accession>H0GX51</accession>
<dbReference type="HOGENOM" id="CLU_2134978_0_0_1"/>
<keyword evidence="2" id="KW-1185">Reference proteome</keyword>
<sequence>MIMFVMWSSVELLRGGMGYGLQGLPLRQLLCSWPRLGARLRSLQKVHLGLARRRERSLWQVITCRKLRPQLFDGLEPFVDLIFCQPFATTRCSQRRLETSCPRTALPQETWPT</sequence>
<organism evidence="1 2">
    <name type="scientific">Saccharomyces cerevisiae x Saccharomyces kudriavzevii (strain VIN7)</name>
    <name type="common">Yeast</name>
    <dbReference type="NCBI Taxonomy" id="1095631"/>
    <lineage>
        <taxon>Eukaryota</taxon>
        <taxon>Fungi</taxon>
        <taxon>Dikarya</taxon>
        <taxon>Ascomycota</taxon>
        <taxon>Saccharomycotina</taxon>
        <taxon>Saccharomycetes</taxon>
        <taxon>Saccharomycetales</taxon>
        <taxon>Saccharomycetaceae</taxon>
        <taxon>Saccharomyces</taxon>
    </lineage>
</organism>
<proteinExistence type="predicted"/>